<evidence type="ECO:0000313" key="2">
    <source>
        <dbReference type="EMBL" id="RKP37381.1"/>
    </source>
</evidence>
<dbReference type="GO" id="GO:0006886">
    <property type="term" value="P:intracellular protein transport"/>
    <property type="evidence" value="ECO:0007669"/>
    <property type="project" value="InterPro"/>
</dbReference>
<evidence type="ECO:0000313" key="3">
    <source>
        <dbReference type="Proteomes" id="UP000268162"/>
    </source>
</evidence>
<dbReference type="STRING" id="215637.A0A4P9ZWP1"/>
<dbReference type="Proteomes" id="UP000268162">
    <property type="component" value="Unassembled WGS sequence"/>
</dbReference>
<dbReference type="SUPFAM" id="SSF50978">
    <property type="entry name" value="WD40 repeat-like"/>
    <property type="match status" value="1"/>
</dbReference>
<feature type="region of interest" description="Disordered" evidence="1">
    <location>
        <begin position="709"/>
        <end position="737"/>
    </location>
</feature>
<feature type="region of interest" description="Disordered" evidence="1">
    <location>
        <begin position="802"/>
        <end position="824"/>
    </location>
</feature>
<name>A0A4P9ZWP1_9FUNG</name>
<dbReference type="AlphaFoldDB" id="A0A4P9ZWP1"/>
<proteinExistence type="predicted"/>
<dbReference type="EMBL" id="ML002502">
    <property type="protein sequence ID" value="RKP37381.1"/>
    <property type="molecule type" value="Genomic_DNA"/>
</dbReference>
<gene>
    <name evidence="2" type="ORF">BJ085DRAFT_41281</name>
</gene>
<feature type="compositionally biased region" description="Polar residues" evidence="1">
    <location>
        <begin position="374"/>
        <end position="389"/>
    </location>
</feature>
<protein>
    <recommendedName>
        <fullName evidence="4">RIC1-domain-containing protein</fullName>
    </recommendedName>
</protein>
<dbReference type="PANTHER" id="PTHR22746:SF10">
    <property type="entry name" value="GUANINE NUCLEOTIDE EXCHANGE FACTOR SUBUNIT RIC1"/>
    <property type="match status" value="1"/>
</dbReference>
<dbReference type="GO" id="GO:0000139">
    <property type="term" value="C:Golgi membrane"/>
    <property type="evidence" value="ECO:0007669"/>
    <property type="project" value="TreeGrafter"/>
</dbReference>
<feature type="non-terminal residue" evidence="2">
    <location>
        <position position="859"/>
    </location>
</feature>
<feature type="region of interest" description="Disordered" evidence="1">
    <location>
        <begin position="368"/>
        <end position="402"/>
    </location>
</feature>
<evidence type="ECO:0008006" key="4">
    <source>
        <dbReference type="Google" id="ProtNLM"/>
    </source>
</evidence>
<accession>A0A4P9ZWP1</accession>
<sequence length="859" mass="95236">MYWLLASPKIVTLDDGLTPSPPLPAHDPIFRVLSNPDRSLLVAMTSRVLHLWSLQPLALLATEVATEPLIQQTGTFQELVWRPLRHRHRHEFAVLTTGGHVRRYWVVETDRQAYQYQFRTPHYYVPGPGEEGGIRIHTIRIMGTVQLQALRRKPVVGLRATETSILIQTREPSSLTHVPWDIDTPSSPEGHRLIYPCHRLADLPWLGLAGETVGFMERDVWHDSWLWVTEQGTLWLAQLQPILECPPATLTTHHWVGVASRQLPQPVTVSAVSLNSCFSLAAIATTEGAVHLYSYNAAQGRLNPSHCIQLPTPADLPTPSTARPFITALVWSPDGGVLTINTQAAHIYQYSVYGTWLSAFPLAAPPTMKEDSPTGLSKGNQAACSSPSLAGSAPRSPVEPLSPPNRPIVPLYAHLFWDASGTELWVPTIPPENDTLANPTPGSLAQMYNIPFARALLTTQSTLANQRHLILQSSRHLIMGHTSRAQGSEDPDHTTVSPSSSFRGDFSHLMNFPNLADPDAAPHHWPSLESTSNPDLAWNLISYPSMYLSTHWPIRYVAADLTNRYVAIAGRRGFCYYSRGSQKWKMFRNQAAEARFACQGGLVWHHHWLVTAANLNPDATAADPTVLAAAASPFRDNRVRQGRDWEYQKSELRVYSRLLGIDDQHVVYRRALTCPAVRLECQKDCIMVLDYAGHVDEYLIRSDRTPALGGTGSADRSGTTRHRSASQVSSPATPESGSLAEVRSFHLVHVRRWTVNSITPDPWHIRSFSRSLWFPSAVPGSPPCPSLILHVGGRLMTLFLRTPIDTPTHPPPPPSSSLSSLTDTNPTSALTVHTTVLAHRVEWFVASTLQFTPRAAVAW</sequence>
<dbReference type="PANTHER" id="PTHR22746">
    <property type="entry name" value="RAB6A-GEF COMPLEX PARTNER PROTEIN 1"/>
    <property type="match status" value="1"/>
</dbReference>
<dbReference type="InterPro" id="IPR036322">
    <property type="entry name" value="WD40_repeat_dom_sf"/>
</dbReference>
<reference evidence="3" key="1">
    <citation type="journal article" date="2018" name="Nat. Microbiol.">
        <title>Leveraging single-cell genomics to expand the fungal tree of life.</title>
        <authorList>
            <person name="Ahrendt S.R."/>
            <person name="Quandt C.A."/>
            <person name="Ciobanu D."/>
            <person name="Clum A."/>
            <person name="Salamov A."/>
            <person name="Andreopoulos B."/>
            <person name="Cheng J.F."/>
            <person name="Woyke T."/>
            <person name="Pelin A."/>
            <person name="Henrissat B."/>
            <person name="Reynolds N.K."/>
            <person name="Benny G.L."/>
            <person name="Smith M.E."/>
            <person name="James T.Y."/>
            <person name="Grigoriev I.V."/>
        </authorList>
    </citation>
    <scope>NUCLEOTIDE SEQUENCE [LARGE SCALE GENOMIC DNA]</scope>
    <source>
        <strain evidence="3">RSA 468</strain>
    </source>
</reference>
<feature type="compositionally biased region" description="Polar residues" evidence="1">
    <location>
        <begin position="725"/>
        <end position="736"/>
    </location>
</feature>
<dbReference type="InterPro" id="IPR040096">
    <property type="entry name" value="Ric1"/>
</dbReference>
<organism evidence="2 3">
    <name type="scientific">Dimargaris cristalligena</name>
    <dbReference type="NCBI Taxonomy" id="215637"/>
    <lineage>
        <taxon>Eukaryota</taxon>
        <taxon>Fungi</taxon>
        <taxon>Fungi incertae sedis</taxon>
        <taxon>Zoopagomycota</taxon>
        <taxon>Kickxellomycotina</taxon>
        <taxon>Dimargaritomycetes</taxon>
        <taxon>Dimargaritales</taxon>
        <taxon>Dimargaritaceae</taxon>
        <taxon>Dimargaris</taxon>
    </lineage>
</organism>
<dbReference type="GO" id="GO:0042147">
    <property type="term" value="P:retrograde transport, endosome to Golgi"/>
    <property type="evidence" value="ECO:0007669"/>
    <property type="project" value="TreeGrafter"/>
</dbReference>
<dbReference type="GO" id="GO:0005829">
    <property type="term" value="C:cytosol"/>
    <property type="evidence" value="ECO:0007669"/>
    <property type="project" value="TreeGrafter"/>
</dbReference>
<dbReference type="GO" id="GO:0034066">
    <property type="term" value="C:Ric1-Rgp1 guanyl-nucleotide exchange factor complex"/>
    <property type="evidence" value="ECO:0007669"/>
    <property type="project" value="InterPro"/>
</dbReference>
<keyword evidence="3" id="KW-1185">Reference proteome</keyword>
<evidence type="ECO:0000256" key="1">
    <source>
        <dbReference type="SAM" id="MobiDB-lite"/>
    </source>
</evidence>